<dbReference type="Proteomes" id="UP000053820">
    <property type="component" value="Unassembled WGS sequence"/>
</dbReference>
<accession>A0A0C9W141</accession>
<reference evidence="2 3" key="1">
    <citation type="submission" date="2014-04" db="EMBL/GenBank/DDBJ databases">
        <title>Evolutionary Origins and Diversification of the Mycorrhizal Mutualists.</title>
        <authorList>
            <consortium name="DOE Joint Genome Institute"/>
            <consortium name="Mycorrhizal Genomics Consortium"/>
            <person name="Kohler A."/>
            <person name="Kuo A."/>
            <person name="Nagy L.G."/>
            <person name="Floudas D."/>
            <person name="Copeland A."/>
            <person name="Barry K.W."/>
            <person name="Cichocki N."/>
            <person name="Veneault-Fourrey C."/>
            <person name="LaButti K."/>
            <person name="Lindquist E.A."/>
            <person name="Lipzen A."/>
            <person name="Lundell T."/>
            <person name="Morin E."/>
            <person name="Murat C."/>
            <person name="Riley R."/>
            <person name="Ohm R."/>
            <person name="Sun H."/>
            <person name="Tunlid A."/>
            <person name="Henrissat B."/>
            <person name="Grigoriev I.V."/>
            <person name="Hibbett D.S."/>
            <person name="Martin F."/>
        </authorList>
    </citation>
    <scope>NUCLEOTIDE SEQUENCE [LARGE SCALE GENOMIC DNA]</scope>
    <source>
        <strain evidence="2 3">MD-312</strain>
    </source>
</reference>
<evidence type="ECO:0000313" key="3">
    <source>
        <dbReference type="Proteomes" id="UP000053820"/>
    </source>
</evidence>
<name>A0A0C9W141_9AGAM</name>
<organism evidence="2 3">
    <name type="scientific">Hydnomerulius pinastri MD-312</name>
    <dbReference type="NCBI Taxonomy" id="994086"/>
    <lineage>
        <taxon>Eukaryota</taxon>
        <taxon>Fungi</taxon>
        <taxon>Dikarya</taxon>
        <taxon>Basidiomycota</taxon>
        <taxon>Agaricomycotina</taxon>
        <taxon>Agaricomycetes</taxon>
        <taxon>Agaricomycetidae</taxon>
        <taxon>Boletales</taxon>
        <taxon>Boletales incertae sedis</taxon>
        <taxon>Leucogyrophana</taxon>
    </lineage>
</organism>
<dbReference type="PROSITE" id="PS51257">
    <property type="entry name" value="PROKAR_LIPOPROTEIN"/>
    <property type="match status" value="1"/>
</dbReference>
<dbReference type="EMBL" id="KN839846">
    <property type="protein sequence ID" value="KIJ64555.1"/>
    <property type="molecule type" value="Genomic_DNA"/>
</dbReference>
<dbReference type="AlphaFoldDB" id="A0A0C9W141"/>
<gene>
    <name evidence="2" type="ORF">HYDPIDRAFT_111912</name>
</gene>
<evidence type="ECO:0000313" key="2">
    <source>
        <dbReference type="EMBL" id="KIJ64555.1"/>
    </source>
</evidence>
<protein>
    <recommendedName>
        <fullName evidence="4">Secreted protein</fullName>
    </recommendedName>
</protein>
<keyword evidence="1" id="KW-0732">Signal</keyword>
<sequence length="94" mass="10213">MERGHGFVLLYHAAHAVLMLVPVHSSGSMISCGARFCASLTASCPGVGFGRPFDGNMHGNMHESRELYPKHVTERQRTISNITSNQPARKGCTT</sequence>
<dbReference type="HOGENOM" id="CLU_2386447_0_0_1"/>
<feature type="chain" id="PRO_5002205021" description="Secreted protein" evidence="1">
    <location>
        <begin position="26"/>
        <end position="94"/>
    </location>
</feature>
<proteinExistence type="predicted"/>
<keyword evidence="3" id="KW-1185">Reference proteome</keyword>
<evidence type="ECO:0008006" key="4">
    <source>
        <dbReference type="Google" id="ProtNLM"/>
    </source>
</evidence>
<feature type="signal peptide" evidence="1">
    <location>
        <begin position="1"/>
        <end position="25"/>
    </location>
</feature>
<evidence type="ECO:0000256" key="1">
    <source>
        <dbReference type="SAM" id="SignalP"/>
    </source>
</evidence>